<dbReference type="PANTHER" id="PTHR36166:SF1">
    <property type="entry name" value="SRPBCC DOMAIN-CONTAINING PROTEIN"/>
    <property type="match status" value="1"/>
</dbReference>
<dbReference type="Proteomes" id="UP000033551">
    <property type="component" value="Unassembled WGS sequence"/>
</dbReference>
<keyword evidence="2" id="KW-1185">Reference proteome</keyword>
<organism evidence="1 2">
    <name type="scientific">Streptomyces katrae</name>
    <dbReference type="NCBI Taxonomy" id="68223"/>
    <lineage>
        <taxon>Bacteria</taxon>
        <taxon>Bacillati</taxon>
        <taxon>Actinomycetota</taxon>
        <taxon>Actinomycetes</taxon>
        <taxon>Kitasatosporales</taxon>
        <taxon>Streptomycetaceae</taxon>
        <taxon>Streptomyces</taxon>
    </lineage>
</organism>
<proteinExistence type="predicted"/>
<comment type="caution">
    <text evidence="1">The sequence shown here is derived from an EMBL/GenBank/DDBJ whole genome shotgun (WGS) entry which is preliminary data.</text>
</comment>
<dbReference type="RefSeq" id="WP_045951381.1">
    <property type="nucleotide sequence ID" value="NZ_JZWV01001118.1"/>
</dbReference>
<evidence type="ECO:0008006" key="3">
    <source>
        <dbReference type="Google" id="ProtNLM"/>
    </source>
</evidence>
<dbReference type="InterPro" id="IPR019587">
    <property type="entry name" value="Polyketide_cyclase/dehydratase"/>
</dbReference>
<dbReference type="PANTHER" id="PTHR36166">
    <property type="entry name" value="CHROMOSOME 9, WHOLE GENOME SHOTGUN SEQUENCE"/>
    <property type="match status" value="1"/>
</dbReference>
<dbReference type="OrthoDB" id="9810827at2"/>
<evidence type="ECO:0000313" key="1">
    <source>
        <dbReference type="EMBL" id="KJY25119.1"/>
    </source>
</evidence>
<dbReference type="InterPro" id="IPR023393">
    <property type="entry name" value="START-like_dom_sf"/>
</dbReference>
<dbReference type="AlphaFoldDB" id="A0A0F4ITZ2"/>
<dbReference type="SUPFAM" id="SSF55961">
    <property type="entry name" value="Bet v1-like"/>
    <property type="match status" value="1"/>
</dbReference>
<gene>
    <name evidence="1" type="ORF">VR44_33360</name>
</gene>
<accession>A0A0F4ITZ2</accession>
<dbReference type="CDD" id="cd07822">
    <property type="entry name" value="SRPBCC_4"/>
    <property type="match status" value="1"/>
</dbReference>
<evidence type="ECO:0000313" key="2">
    <source>
        <dbReference type="Proteomes" id="UP000033551"/>
    </source>
</evidence>
<dbReference type="EMBL" id="JZWV01001118">
    <property type="protein sequence ID" value="KJY25119.1"/>
    <property type="molecule type" value="Genomic_DNA"/>
</dbReference>
<reference evidence="1 2" key="1">
    <citation type="submission" date="2015-02" db="EMBL/GenBank/DDBJ databases">
        <authorList>
            <person name="Ju K.-S."/>
            <person name="Doroghazi J.R."/>
            <person name="Metcalf W."/>
        </authorList>
    </citation>
    <scope>NUCLEOTIDE SEQUENCE [LARGE SCALE GENOMIC DNA]</scope>
    <source>
        <strain evidence="1 2">NRRL ISP-5550</strain>
    </source>
</reference>
<dbReference type="Gene3D" id="3.30.530.20">
    <property type="match status" value="1"/>
</dbReference>
<dbReference type="PATRIC" id="fig|68223.7.peg.3549"/>
<dbReference type="STRING" id="68223.GCA_002028425_04102"/>
<name>A0A0F4ITZ2_9ACTN</name>
<dbReference type="Pfam" id="PF10604">
    <property type="entry name" value="Polyketide_cyc2"/>
    <property type="match status" value="1"/>
</dbReference>
<protein>
    <recommendedName>
        <fullName evidence="3">Polyketide cyclase</fullName>
    </recommendedName>
</protein>
<sequence>MRRNITTEITIDATPEEVWAVLTDLPRYCVWNPFIRQAGGEVAPGERLRLTMYAESGKPTTFHPAVRVCVPAAELRWTGHFLVRGLFDGEHFFRLAEGPGRTTRLEHGERFRGLLVPFLGKLLEGTARNFTLMNEALRARVEAARATS</sequence>